<feature type="transmembrane region" description="Helical" evidence="1">
    <location>
        <begin position="36"/>
        <end position="58"/>
    </location>
</feature>
<comment type="caution">
    <text evidence="2">The sequence shown here is derived from an EMBL/GenBank/DDBJ whole genome shotgun (WGS) entry which is preliminary data.</text>
</comment>
<protein>
    <submittedName>
        <fullName evidence="2">Uncharacterized protein</fullName>
    </submittedName>
</protein>
<name>A0ABD2QZN9_9SOLN</name>
<accession>A0ABD2QZN9</accession>
<dbReference type="PANTHER" id="PTHR37192:SF2">
    <property type="entry name" value="TRANSMEMBRANE PROTEIN"/>
    <property type="match status" value="1"/>
</dbReference>
<keyword evidence="3" id="KW-1185">Reference proteome</keyword>
<dbReference type="InterPro" id="IPR031851">
    <property type="entry name" value="DUF4750"/>
</dbReference>
<dbReference type="PANTHER" id="PTHR37192">
    <property type="entry name" value="TRANSMEMBRANE PROTEIN"/>
    <property type="match status" value="1"/>
</dbReference>
<gene>
    <name evidence="2" type="ORF">AABB24_038353</name>
</gene>
<sequence length="105" mass="11980">SSTHIIPHNSILSRIMESSSYELNASVSSLEFLSLFLFRPLLAIVFVFSLLILGWFLAWKLVLVHVPLVQEIFGLRKKTVKPKPENRGRFTQIYNNMDSQSSASQ</sequence>
<dbReference type="Pfam" id="PF15938">
    <property type="entry name" value="DUF4750"/>
    <property type="match status" value="1"/>
</dbReference>
<evidence type="ECO:0000313" key="2">
    <source>
        <dbReference type="EMBL" id="KAL3324131.1"/>
    </source>
</evidence>
<dbReference type="EMBL" id="JBJKTR010000023">
    <property type="protein sequence ID" value="KAL3324131.1"/>
    <property type="molecule type" value="Genomic_DNA"/>
</dbReference>
<proteinExistence type="predicted"/>
<reference evidence="2 3" key="1">
    <citation type="submission" date="2024-05" db="EMBL/GenBank/DDBJ databases">
        <title>De novo assembly of an allotetraploid wild potato.</title>
        <authorList>
            <person name="Hosaka A.J."/>
        </authorList>
    </citation>
    <scope>NUCLEOTIDE SEQUENCE [LARGE SCALE GENOMIC DNA]</scope>
    <source>
        <tissue evidence="2">Young leaves</tissue>
    </source>
</reference>
<keyword evidence="1" id="KW-0472">Membrane</keyword>
<organism evidence="2 3">
    <name type="scientific">Solanum stoloniferum</name>
    <dbReference type="NCBI Taxonomy" id="62892"/>
    <lineage>
        <taxon>Eukaryota</taxon>
        <taxon>Viridiplantae</taxon>
        <taxon>Streptophyta</taxon>
        <taxon>Embryophyta</taxon>
        <taxon>Tracheophyta</taxon>
        <taxon>Spermatophyta</taxon>
        <taxon>Magnoliopsida</taxon>
        <taxon>eudicotyledons</taxon>
        <taxon>Gunneridae</taxon>
        <taxon>Pentapetalae</taxon>
        <taxon>asterids</taxon>
        <taxon>lamiids</taxon>
        <taxon>Solanales</taxon>
        <taxon>Solanaceae</taxon>
        <taxon>Solanoideae</taxon>
        <taxon>Solaneae</taxon>
        <taxon>Solanum</taxon>
    </lineage>
</organism>
<dbReference type="Proteomes" id="UP001627284">
    <property type="component" value="Unassembled WGS sequence"/>
</dbReference>
<feature type="non-terminal residue" evidence="2">
    <location>
        <position position="1"/>
    </location>
</feature>
<keyword evidence="1" id="KW-1133">Transmembrane helix</keyword>
<keyword evidence="1" id="KW-0812">Transmembrane</keyword>
<evidence type="ECO:0000313" key="3">
    <source>
        <dbReference type="Proteomes" id="UP001627284"/>
    </source>
</evidence>
<evidence type="ECO:0000256" key="1">
    <source>
        <dbReference type="SAM" id="Phobius"/>
    </source>
</evidence>
<dbReference type="AlphaFoldDB" id="A0ABD2QZN9"/>